<evidence type="ECO:0000259" key="8">
    <source>
        <dbReference type="Pfam" id="PF16916"/>
    </source>
</evidence>
<dbReference type="PANTHER" id="PTHR43840:SF15">
    <property type="entry name" value="MITOCHONDRIAL METAL TRANSPORTER 1-RELATED"/>
    <property type="match status" value="1"/>
</dbReference>
<feature type="transmembrane region" description="Helical" evidence="6">
    <location>
        <begin position="165"/>
        <end position="182"/>
    </location>
</feature>
<keyword evidence="2" id="KW-0813">Transport</keyword>
<evidence type="ECO:0000259" key="7">
    <source>
        <dbReference type="Pfam" id="PF01545"/>
    </source>
</evidence>
<evidence type="ECO:0000313" key="9">
    <source>
        <dbReference type="EMBL" id="HEU97991.1"/>
    </source>
</evidence>
<gene>
    <name evidence="9" type="ORF">ENO36_03950</name>
</gene>
<organism evidence="9">
    <name type="scientific">Fervidicoccus fontis</name>
    <dbReference type="NCBI Taxonomy" id="683846"/>
    <lineage>
        <taxon>Archaea</taxon>
        <taxon>Thermoproteota</taxon>
        <taxon>Thermoprotei</taxon>
        <taxon>Fervidicoccales</taxon>
        <taxon>Fervidicoccaceae</taxon>
        <taxon>Fervidicoccus</taxon>
    </lineage>
</organism>
<dbReference type="Gene3D" id="1.20.1510.10">
    <property type="entry name" value="Cation efflux protein transmembrane domain"/>
    <property type="match status" value="1"/>
</dbReference>
<dbReference type="InterPro" id="IPR036837">
    <property type="entry name" value="Cation_efflux_CTD_sf"/>
</dbReference>
<evidence type="ECO:0000256" key="1">
    <source>
        <dbReference type="ARBA" id="ARBA00004141"/>
    </source>
</evidence>
<feature type="domain" description="Cation efflux protein transmembrane" evidence="7">
    <location>
        <begin position="18"/>
        <end position="213"/>
    </location>
</feature>
<reference evidence="9" key="1">
    <citation type="journal article" date="2020" name="mSystems">
        <title>Genome- and Community-Level Interaction Insights into Carbon Utilization and Element Cycling Functions of Hydrothermarchaeota in Hydrothermal Sediment.</title>
        <authorList>
            <person name="Zhou Z."/>
            <person name="Liu Y."/>
            <person name="Xu W."/>
            <person name="Pan J."/>
            <person name="Luo Z.H."/>
            <person name="Li M."/>
        </authorList>
    </citation>
    <scope>NUCLEOTIDE SEQUENCE [LARGE SCALE GENOMIC DNA]</scope>
    <source>
        <strain evidence="9">SpSt-1259</strain>
    </source>
</reference>
<dbReference type="GO" id="GO:0016020">
    <property type="term" value="C:membrane"/>
    <property type="evidence" value="ECO:0007669"/>
    <property type="project" value="UniProtKB-SubCell"/>
</dbReference>
<sequence length="295" mass="31836">MLNFHEKNPREAEKKEAIYSIVINLIMFIMRFFAGISIGSSALITDAFHGLSDSITSLGVLVSSKIASKPADEEHPLGHGKAADLGSLFIGIMLIGLGGVFIWEGFRSLISPAPLKVVFIVEALTITLITVGIKIYNYYIALILGKSSGSSLCLADALHHKMDAYITLGAAVGVTINWFTGISRIDGALTILISAIILYEGAELMGKVSQLLMDRNIEDIAARVKEIALSVQGVKNVGEVIVRESGGDLLVSMTIEIDGKTTLSEAHSIADKIETEIKKKIPKVIRVHIHEEPMV</sequence>
<dbReference type="EMBL" id="DSFE01000086">
    <property type="protein sequence ID" value="HEU97991.1"/>
    <property type="molecule type" value="Genomic_DNA"/>
</dbReference>
<evidence type="ECO:0000256" key="3">
    <source>
        <dbReference type="ARBA" id="ARBA00022692"/>
    </source>
</evidence>
<evidence type="ECO:0000256" key="4">
    <source>
        <dbReference type="ARBA" id="ARBA00022989"/>
    </source>
</evidence>
<dbReference type="Pfam" id="PF01545">
    <property type="entry name" value="Cation_efflux"/>
    <property type="match status" value="1"/>
</dbReference>
<evidence type="ECO:0000256" key="6">
    <source>
        <dbReference type="SAM" id="Phobius"/>
    </source>
</evidence>
<evidence type="ECO:0000256" key="2">
    <source>
        <dbReference type="ARBA" id="ARBA00022448"/>
    </source>
</evidence>
<dbReference type="SUPFAM" id="SSF160240">
    <property type="entry name" value="Cation efflux protein cytoplasmic domain-like"/>
    <property type="match status" value="1"/>
</dbReference>
<comment type="caution">
    <text evidence="9">The sequence shown here is derived from an EMBL/GenBank/DDBJ whole genome shotgun (WGS) entry which is preliminary data.</text>
</comment>
<dbReference type="Pfam" id="PF16916">
    <property type="entry name" value="ZT_dimer"/>
    <property type="match status" value="1"/>
</dbReference>
<feature type="transmembrane region" description="Helical" evidence="6">
    <location>
        <begin position="115"/>
        <end position="133"/>
    </location>
</feature>
<dbReference type="InterPro" id="IPR027469">
    <property type="entry name" value="Cation_efflux_TMD_sf"/>
</dbReference>
<dbReference type="NCBIfam" id="TIGR01297">
    <property type="entry name" value="CDF"/>
    <property type="match status" value="1"/>
</dbReference>
<feature type="domain" description="Cation efflux protein cytoplasmic" evidence="8">
    <location>
        <begin position="219"/>
        <end position="293"/>
    </location>
</feature>
<dbReference type="SUPFAM" id="SSF161111">
    <property type="entry name" value="Cation efflux protein transmembrane domain-like"/>
    <property type="match status" value="1"/>
</dbReference>
<evidence type="ECO:0000256" key="5">
    <source>
        <dbReference type="ARBA" id="ARBA00023136"/>
    </source>
</evidence>
<keyword evidence="4 6" id="KW-1133">Transmembrane helix</keyword>
<proteinExistence type="predicted"/>
<dbReference type="InterPro" id="IPR027470">
    <property type="entry name" value="Cation_efflux_CTD"/>
</dbReference>
<dbReference type="InterPro" id="IPR002524">
    <property type="entry name" value="Cation_efflux"/>
</dbReference>
<comment type="subcellular location">
    <subcellularLocation>
        <location evidence="1">Membrane</location>
        <topology evidence="1">Multi-pass membrane protein</topology>
    </subcellularLocation>
</comment>
<name>A0A7C2YJY5_9CREN</name>
<dbReference type="InterPro" id="IPR058533">
    <property type="entry name" value="Cation_efflux_TM"/>
</dbReference>
<dbReference type="Proteomes" id="UP000885664">
    <property type="component" value="Unassembled WGS sequence"/>
</dbReference>
<dbReference type="PANTHER" id="PTHR43840">
    <property type="entry name" value="MITOCHONDRIAL METAL TRANSPORTER 1-RELATED"/>
    <property type="match status" value="1"/>
</dbReference>
<dbReference type="InterPro" id="IPR050291">
    <property type="entry name" value="CDF_Transporter"/>
</dbReference>
<keyword evidence="5 6" id="KW-0472">Membrane</keyword>
<accession>A0A7C2YJY5</accession>
<dbReference type="GO" id="GO:0008324">
    <property type="term" value="F:monoatomic cation transmembrane transporter activity"/>
    <property type="evidence" value="ECO:0007669"/>
    <property type="project" value="InterPro"/>
</dbReference>
<protein>
    <submittedName>
        <fullName evidence="9">Cation transporter</fullName>
    </submittedName>
</protein>
<feature type="transmembrane region" description="Helical" evidence="6">
    <location>
        <begin position="21"/>
        <end position="44"/>
    </location>
</feature>
<dbReference type="Gene3D" id="3.30.70.1350">
    <property type="entry name" value="Cation efflux protein, cytoplasmic domain"/>
    <property type="match status" value="1"/>
</dbReference>
<feature type="transmembrane region" description="Helical" evidence="6">
    <location>
        <begin position="85"/>
        <end position="103"/>
    </location>
</feature>
<dbReference type="AlphaFoldDB" id="A0A7C2YJY5"/>
<keyword evidence="3 6" id="KW-0812">Transmembrane</keyword>